<dbReference type="WBParaSite" id="SSTP_0000516000.1">
    <property type="protein sequence ID" value="SSTP_0000516000.1"/>
    <property type="gene ID" value="SSTP_0000516000"/>
</dbReference>
<evidence type="ECO:0000313" key="2">
    <source>
        <dbReference type="WBParaSite" id="SSTP_0000516000.1"/>
    </source>
</evidence>
<proteinExistence type="predicted"/>
<organism evidence="2">
    <name type="scientific">Strongyloides stercoralis</name>
    <name type="common">Threadworm</name>
    <dbReference type="NCBI Taxonomy" id="6248"/>
    <lineage>
        <taxon>Eukaryota</taxon>
        <taxon>Metazoa</taxon>
        <taxon>Ecdysozoa</taxon>
        <taxon>Nematoda</taxon>
        <taxon>Chromadorea</taxon>
        <taxon>Rhabditida</taxon>
        <taxon>Tylenchina</taxon>
        <taxon>Panagrolaimomorpha</taxon>
        <taxon>Strongyloidoidea</taxon>
        <taxon>Strongyloididae</taxon>
        <taxon>Strongyloides</taxon>
    </lineage>
</organism>
<dbReference type="WBParaSite" id="TCONS_00007165.p1">
    <property type="protein sequence ID" value="TCONS_00007165.p1"/>
    <property type="gene ID" value="XLOC_005225"/>
</dbReference>
<evidence type="ECO:0000313" key="1">
    <source>
        <dbReference type="Proteomes" id="UP000035681"/>
    </source>
</evidence>
<dbReference type="SUPFAM" id="SSF52833">
    <property type="entry name" value="Thioredoxin-like"/>
    <property type="match status" value="1"/>
</dbReference>
<dbReference type="Proteomes" id="UP000035681">
    <property type="component" value="Unplaced"/>
</dbReference>
<protein>
    <submittedName>
        <fullName evidence="2 3">Thioredoxin domain-containing protein</fullName>
    </submittedName>
</protein>
<evidence type="ECO:0000313" key="3">
    <source>
        <dbReference type="WBParaSite" id="TCONS_00007165.p1"/>
    </source>
</evidence>
<dbReference type="STRING" id="6248.A0A0K0E6N1"/>
<accession>A0A0K0E6N1</accession>
<reference evidence="2" key="1">
    <citation type="submission" date="2015-08" db="UniProtKB">
        <authorList>
            <consortium name="WormBaseParasite"/>
        </authorList>
    </citation>
    <scope>IDENTIFICATION</scope>
</reference>
<sequence>MDQLASQILQATKVIEQQVDQQIADYSNLDEDGLEEIRRKRLAELKEQQKKKEEWLRNRHGEYEELSNESEFFEAAKASENLVCHFYKPDVYKCKVVDKLLKTLAVKYIGTKFIYINCERVPFLVKKLRLQVVPTIGISIKQQMCDYIRISGELGDEEDISLDVLEERLASSGVINMVPKKKAVKKPTTKIIRGKLLKDDESDDDS</sequence>
<dbReference type="PANTHER" id="PTHR21148">
    <property type="entry name" value="THIOREDOXIN DOMAIN-CONTAINING PROTEIN 9"/>
    <property type="match status" value="1"/>
</dbReference>
<dbReference type="AlphaFoldDB" id="A0A0K0E6N1"/>
<dbReference type="InterPro" id="IPR036249">
    <property type="entry name" value="Thioredoxin-like_sf"/>
</dbReference>
<dbReference type="Gene3D" id="3.40.30.10">
    <property type="entry name" value="Glutaredoxin"/>
    <property type="match status" value="1"/>
</dbReference>
<name>A0A0K0E6N1_STRER</name>
<keyword evidence="1" id="KW-1185">Reference proteome</keyword>